<evidence type="ECO:0000313" key="1">
    <source>
        <dbReference type="EMBL" id="PKB95278.1"/>
    </source>
</evidence>
<dbReference type="VEuPathDB" id="FungiDB:RhiirFUN_001782"/>
<accession>A0A2N0NL28</accession>
<name>A0A2N0NL28_9GLOM</name>
<dbReference type="AlphaFoldDB" id="A0A2N0NL28"/>
<reference evidence="1 2" key="2">
    <citation type="submission" date="2017-09" db="EMBL/GenBank/DDBJ databases">
        <title>Extensive intraspecific genome diversity in a model arbuscular mycorrhizal fungus.</title>
        <authorList>
            <person name="Chen E.C."/>
            <person name="Morin E."/>
            <person name="Beaudet D."/>
            <person name="Noel J."/>
            <person name="Ndikumana S."/>
            <person name="Charron P."/>
            <person name="St-Onge C."/>
            <person name="Giorgi J."/>
            <person name="Grigoriev I.V."/>
            <person name="Roux C."/>
            <person name="Martin F.M."/>
            <person name="Corradi N."/>
        </authorList>
    </citation>
    <scope>NUCLEOTIDE SEQUENCE [LARGE SCALE GENOMIC DNA]</scope>
    <source>
        <strain evidence="1 2">A5</strain>
    </source>
</reference>
<organism evidence="1 2">
    <name type="scientific">Rhizophagus irregularis</name>
    <dbReference type="NCBI Taxonomy" id="588596"/>
    <lineage>
        <taxon>Eukaryota</taxon>
        <taxon>Fungi</taxon>
        <taxon>Fungi incertae sedis</taxon>
        <taxon>Mucoromycota</taxon>
        <taxon>Glomeromycotina</taxon>
        <taxon>Glomeromycetes</taxon>
        <taxon>Glomerales</taxon>
        <taxon>Glomeraceae</taxon>
        <taxon>Rhizophagus</taxon>
    </lineage>
</organism>
<dbReference type="VEuPathDB" id="FungiDB:RhiirA1_401868"/>
<reference evidence="1 2" key="1">
    <citation type="submission" date="2016-04" db="EMBL/GenBank/DDBJ databases">
        <title>Genome analyses suggest a sexual origin of heterokaryosis in a supposedly ancient asexual fungus.</title>
        <authorList>
            <person name="Ropars J."/>
            <person name="Sedzielewska K."/>
            <person name="Noel J."/>
            <person name="Charron P."/>
            <person name="Farinelli L."/>
            <person name="Marton T."/>
            <person name="Kruger M."/>
            <person name="Pelin A."/>
            <person name="Brachmann A."/>
            <person name="Corradi N."/>
        </authorList>
    </citation>
    <scope>NUCLEOTIDE SEQUENCE [LARGE SCALE GENOMIC DNA]</scope>
    <source>
        <strain evidence="1 2">A5</strain>
    </source>
</reference>
<comment type="caution">
    <text evidence="1">The sequence shown here is derived from an EMBL/GenBank/DDBJ whole genome shotgun (WGS) entry which is preliminary data.</text>
</comment>
<protein>
    <submittedName>
        <fullName evidence="1">Uncharacterized protein</fullName>
    </submittedName>
</protein>
<dbReference type="VEuPathDB" id="FungiDB:RhiirFUN_025704"/>
<dbReference type="Proteomes" id="UP000232722">
    <property type="component" value="Unassembled WGS sequence"/>
</dbReference>
<dbReference type="EMBL" id="LLXJ01004939">
    <property type="protein sequence ID" value="PKB95278.1"/>
    <property type="molecule type" value="Genomic_DNA"/>
</dbReference>
<gene>
    <name evidence="1" type="ORF">RhiirA5_437009</name>
</gene>
<sequence>MTAQTSTQAQVISKFGEQKKAFSIDKHKQLIVTAKSMSDLNQAKRYLYGYFILYFNPHGVFMWQSEIKNLEHIPDKNISKLIHPITKVFYTQSEQGLPQKVEFNINKWFMIEYNANTLQELYVYHHPYQQKLENDDRRTVFLDVSPSRKEDLKYFKKLGNAMKYPGVSEAFYAYLKFIADAYLDFNGNHPPMTTSKQDYIISTLPSLFQFIKDTYLVVKNHITDLPVQEFYRVYTSYCETYHITPLSKINAFRILSNELNINSD</sequence>
<evidence type="ECO:0000313" key="2">
    <source>
        <dbReference type="Proteomes" id="UP000232722"/>
    </source>
</evidence>
<dbReference type="VEuPathDB" id="FungiDB:RhiirA1_395532"/>
<proteinExistence type="predicted"/>